<accession>A0A0F9TAZ5</accession>
<dbReference type="AlphaFoldDB" id="A0A0F9TAZ5"/>
<evidence type="ECO:0000313" key="1">
    <source>
        <dbReference type="EMBL" id="KKN76324.1"/>
    </source>
</evidence>
<proteinExistence type="predicted"/>
<protein>
    <submittedName>
        <fullName evidence="1">Uncharacterized protein</fullName>
    </submittedName>
</protein>
<comment type="caution">
    <text evidence="1">The sequence shown here is derived from an EMBL/GenBank/DDBJ whole genome shotgun (WGS) entry which is preliminary data.</text>
</comment>
<reference evidence="1" key="1">
    <citation type="journal article" date="2015" name="Nature">
        <title>Complex archaea that bridge the gap between prokaryotes and eukaryotes.</title>
        <authorList>
            <person name="Spang A."/>
            <person name="Saw J.H."/>
            <person name="Jorgensen S.L."/>
            <person name="Zaremba-Niedzwiedzka K."/>
            <person name="Martijn J."/>
            <person name="Lind A.E."/>
            <person name="van Eijk R."/>
            <person name="Schleper C."/>
            <person name="Guy L."/>
            <person name="Ettema T.J."/>
        </authorList>
    </citation>
    <scope>NUCLEOTIDE SEQUENCE</scope>
</reference>
<organism evidence="1">
    <name type="scientific">marine sediment metagenome</name>
    <dbReference type="NCBI Taxonomy" id="412755"/>
    <lineage>
        <taxon>unclassified sequences</taxon>
        <taxon>metagenomes</taxon>
        <taxon>ecological metagenomes</taxon>
    </lineage>
</organism>
<sequence length="87" mass="10085">MSKVSYDGSFEVEAKNHYYRIVPLDMYILVVASVNRTVGDWTVYIGIVGGTSHNEEWRTVKEWGTKLDKHIAAAIFPELNKQFTWYN</sequence>
<name>A0A0F9TAZ5_9ZZZZ</name>
<gene>
    <name evidence="1" type="ORF">LCGC14_0371760</name>
</gene>
<dbReference type="EMBL" id="LAZR01000297">
    <property type="protein sequence ID" value="KKN76324.1"/>
    <property type="molecule type" value="Genomic_DNA"/>
</dbReference>